<dbReference type="InterPro" id="IPR023393">
    <property type="entry name" value="START-like_dom_sf"/>
</dbReference>
<dbReference type="SUPFAM" id="SSF55961">
    <property type="entry name" value="Bet v1-like"/>
    <property type="match status" value="1"/>
</dbReference>
<organism evidence="3 4">
    <name type="scientific">Actinopolymorpha singaporensis</name>
    <dbReference type="NCBI Taxonomy" id="117157"/>
    <lineage>
        <taxon>Bacteria</taxon>
        <taxon>Bacillati</taxon>
        <taxon>Actinomycetota</taxon>
        <taxon>Actinomycetes</taxon>
        <taxon>Propionibacteriales</taxon>
        <taxon>Actinopolymorphaceae</taxon>
        <taxon>Actinopolymorpha</taxon>
    </lineage>
</organism>
<reference evidence="3 4" key="1">
    <citation type="submission" date="2016-10" db="EMBL/GenBank/DDBJ databases">
        <authorList>
            <person name="de Groot N.N."/>
        </authorList>
    </citation>
    <scope>NUCLEOTIDE SEQUENCE [LARGE SCALE GENOMIC DNA]</scope>
    <source>
        <strain evidence="3 4">DSM 22024</strain>
    </source>
</reference>
<dbReference type="Gene3D" id="3.30.530.20">
    <property type="match status" value="1"/>
</dbReference>
<dbReference type="AlphaFoldDB" id="A0A1H1NPC5"/>
<dbReference type="STRING" id="117157.SAMN04489717_1311"/>
<evidence type="ECO:0000256" key="1">
    <source>
        <dbReference type="ARBA" id="ARBA00006817"/>
    </source>
</evidence>
<sequence length="146" mass="16422">MELDPIVHEYVLRCGPERAFEVYTGDLAAWWHPSYTMNAETLTGVTMEPQVGGRVFESHRDGEEYDWGRVTVWEPGHRLAYTSTLAQPSGHPSEITVEFTPHDGGCRMRFQHGGWNADNAAERSKFTEWPNILDRFAALADGAPAT</sequence>
<gene>
    <name evidence="3" type="ORF">SAMN04489717_1311</name>
</gene>
<evidence type="ECO:0000313" key="4">
    <source>
        <dbReference type="Proteomes" id="UP000198983"/>
    </source>
</evidence>
<name>A0A1H1NPC5_9ACTN</name>
<comment type="similarity">
    <text evidence="1">Belongs to the AHA1 family.</text>
</comment>
<accession>A0A1H1NPC5</accession>
<dbReference type="Proteomes" id="UP000198983">
    <property type="component" value="Chromosome I"/>
</dbReference>
<dbReference type="EMBL" id="LT629732">
    <property type="protein sequence ID" value="SDS00788.1"/>
    <property type="molecule type" value="Genomic_DNA"/>
</dbReference>
<protein>
    <submittedName>
        <fullName evidence="3">Uncharacterized conserved protein YndB, AHSA1/START domain</fullName>
    </submittedName>
</protein>
<evidence type="ECO:0000313" key="3">
    <source>
        <dbReference type="EMBL" id="SDS00788.1"/>
    </source>
</evidence>
<dbReference type="RefSeq" id="WP_092651547.1">
    <property type="nucleotide sequence ID" value="NZ_LT629732.1"/>
</dbReference>
<proteinExistence type="inferred from homology"/>
<evidence type="ECO:0000259" key="2">
    <source>
        <dbReference type="Pfam" id="PF08327"/>
    </source>
</evidence>
<dbReference type="InterPro" id="IPR013538">
    <property type="entry name" value="ASHA1/2-like_C"/>
</dbReference>
<keyword evidence="4" id="KW-1185">Reference proteome</keyword>
<feature type="domain" description="Activator of Hsp90 ATPase homologue 1/2-like C-terminal" evidence="2">
    <location>
        <begin position="16"/>
        <end position="140"/>
    </location>
</feature>
<dbReference type="OrthoDB" id="9798201at2"/>
<dbReference type="Pfam" id="PF08327">
    <property type="entry name" value="AHSA1"/>
    <property type="match status" value="1"/>
</dbReference>